<evidence type="ECO:0000256" key="1">
    <source>
        <dbReference type="ARBA" id="ARBA00001913"/>
    </source>
</evidence>
<dbReference type="SUPFAM" id="SSF53649">
    <property type="entry name" value="Alkaline phosphatase-like"/>
    <property type="match status" value="1"/>
</dbReference>
<dbReference type="InterPro" id="IPR050738">
    <property type="entry name" value="Sulfatase"/>
</dbReference>
<protein>
    <submittedName>
        <fullName evidence="8">Putative sulfatase</fullName>
    </submittedName>
</protein>
<accession>A0A4R3KNI6</accession>
<evidence type="ECO:0000313" key="8">
    <source>
        <dbReference type="EMBL" id="TCS85860.1"/>
    </source>
</evidence>
<evidence type="ECO:0000259" key="7">
    <source>
        <dbReference type="Pfam" id="PF00884"/>
    </source>
</evidence>
<dbReference type="PANTHER" id="PTHR42693:SF42">
    <property type="entry name" value="ARYLSULFATASE G"/>
    <property type="match status" value="1"/>
</dbReference>
<evidence type="ECO:0000256" key="2">
    <source>
        <dbReference type="ARBA" id="ARBA00008779"/>
    </source>
</evidence>
<comment type="similarity">
    <text evidence="2">Belongs to the sulfatase family.</text>
</comment>
<dbReference type="InterPro" id="IPR024607">
    <property type="entry name" value="Sulfatase_CS"/>
</dbReference>
<gene>
    <name evidence="8" type="ORF">EDD80_11058</name>
</gene>
<comment type="cofactor">
    <cofactor evidence="1">
        <name>Ca(2+)</name>
        <dbReference type="ChEBI" id="CHEBI:29108"/>
    </cofactor>
</comment>
<keyword evidence="9" id="KW-1185">Reference proteome</keyword>
<dbReference type="EMBL" id="SMAD01000010">
    <property type="protein sequence ID" value="TCS85860.1"/>
    <property type="molecule type" value="Genomic_DNA"/>
</dbReference>
<dbReference type="AlphaFoldDB" id="A0A4R3KNI6"/>
<name>A0A4R3KNI6_9SPHI</name>
<evidence type="ECO:0000256" key="4">
    <source>
        <dbReference type="ARBA" id="ARBA00022729"/>
    </source>
</evidence>
<keyword evidence="4" id="KW-0732">Signal</keyword>
<dbReference type="Proteomes" id="UP000295807">
    <property type="component" value="Unassembled WGS sequence"/>
</dbReference>
<dbReference type="InterPro" id="IPR000917">
    <property type="entry name" value="Sulfatase_N"/>
</dbReference>
<dbReference type="GO" id="GO:0046872">
    <property type="term" value="F:metal ion binding"/>
    <property type="evidence" value="ECO:0007669"/>
    <property type="project" value="UniProtKB-KW"/>
</dbReference>
<dbReference type="CDD" id="cd16144">
    <property type="entry name" value="ARS_like"/>
    <property type="match status" value="1"/>
</dbReference>
<dbReference type="GO" id="GO:0004065">
    <property type="term" value="F:arylsulfatase activity"/>
    <property type="evidence" value="ECO:0007669"/>
    <property type="project" value="TreeGrafter"/>
</dbReference>
<evidence type="ECO:0000256" key="6">
    <source>
        <dbReference type="ARBA" id="ARBA00022837"/>
    </source>
</evidence>
<evidence type="ECO:0000313" key="9">
    <source>
        <dbReference type="Proteomes" id="UP000295807"/>
    </source>
</evidence>
<dbReference type="Gene3D" id="3.30.1120.10">
    <property type="match status" value="1"/>
</dbReference>
<organism evidence="8 9">
    <name type="scientific">Anseongella ginsenosidimutans</name>
    <dbReference type="NCBI Taxonomy" id="496056"/>
    <lineage>
        <taxon>Bacteria</taxon>
        <taxon>Pseudomonadati</taxon>
        <taxon>Bacteroidota</taxon>
        <taxon>Sphingobacteriia</taxon>
        <taxon>Sphingobacteriales</taxon>
        <taxon>Sphingobacteriaceae</taxon>
        <taxon>Anseongella</taxon>
    </lineage>
</organism>
<feature type="domain" description="Sulfatase N-terminal" evidence="7">
    <location>
        <begin position="23"/>
        <end position="346"/>
    </location>
</feature>
<proteinExistence type="inferred from homology"/>
<keyword evidence="5" id="KW-0378">Hydrolase</keyword>
<sequence length="459" mass="51143">MTIGVMALPVYLFAQPAAPPSRPNIVFILADDLGWSDIGCYGNPSISTPNLNKLAREGMLFSDAYAPAPICSPSRAAFLTGKSPARLHFEFVSKPDGSKAPAGTRLQQPAYPRDLPLEEITLAEAIDSTYATGFFGKWHLTQENDRYLGWGDTFGPLQQGFDKGSEGLGSHPYAYSKEEKKTFGNFQRGEYPEDALTGEAVAFLKSVKGRPFLLYYSMYYVHTPVQTRCRWLYDKYKKLQGAAATEKSIHYAAFVETMDGYVGQLLEALEETGQAENTVVIFTSDNGGHPSFTARGKLKGSKWNLYEGGVRVPMIVRWPGVVKPGSICRIPVTGVDVFPTICSITGAKTDPPRARDGADITPLLRDPSGAGWKREMLYWHFPYYHPDFVNTKPQSSIREGRYKLLYFYEEGRTELYDLSRDPGEGRDLSLAMPGKAARMKDSLFDELQKVKARFPLVRN</sequence>
<reference evidence="8 9" key="1">
    <citation type="submission" date="2019-03" db="EMBL/GenBank/DDBJ databases">
        <title>Genomic Encyclopedia of Type Strains, Phase IV (KMG-IV): sequencing the most valuable type-strain genomes for metagenomic binning, comparative biology and taxonomic classification.</title>
        <authorList>
            <person name="Goeker M."/>
        </authorList>
    </citation>
    <scope>NUCLEOTIDE SEQUENCE [LARGE SCALE GENOMIC DNA]</scope>
    <source>
        <strain evidence="8 9">DSM 21100</strain>
    </source>
</reference>
<keyword evidence="3" id="KW-0479">Metal-binding</keyword>
<comment type="caution">
    <text evidence="8">The sequence shown here is derived from an EMBL/GenBank/DDBJ whole genome shotgun (WGS) entry which is preliminary data.</text>
</comment>
<dbReference type="Gene3D" id="3.40.720.10">
    <property type="entry name" value="Alkaline Phosphatase, subunit A"/>
    <property type="match status" value="1"/>
</dbReference>
<evidence type="ECO:0000256" key="5">
    <source>
        <dbReference type="ARBA" id="ARBA00022801"/>
    </source>
</evidence>
<dbReference type="PROSITE" id="PS00523">
    <property type="entry name" value="SULFATASE_1"/>
    <property type="match status" value="1"/>
</dbReference>
<evidence type="ECO:0000256" key="3">
    <source>
        <dbReference type="ARBA" id="ARBA00022723"/>
    </source>
</evidence>
<dbReference type="Pfam" id="PF00884">
    <property type="entry name" value="Sulfatase"/>
    <property type="match status" value="1"/>
</dbReference>
<dbReference type="PANTHER" id="PTHR42693">
    <property type="entry name" value="ARYLSULFATASE FAMILY MEMBER"/>
    <property type="match status" value="1"/>
</dbReference>
<dbReference type="InterPro" id="IPR017850">
    <property type="entry name" value="Alkaline_phosphatase_core_sf"/>
</dbReference>
<keyword evidence="6" id="KW-0106">Calcium</keyword>